<dbReference type="Pfam" id="PF02668">
    <property type="entry name" value="TauD"/>
    <property type="match status" value="1"/>
</dbReference>
<evidence type="ECO:0000256" key="1">
    <source>
        <dbReference type="ARBA" id="ARBA00005896"/>
    </source>
</evidence>
<protein>
    <submittedName>
        <fullName evidence="8">TauD/TfdA family dioxygenase</fullName>
    </submittedName>
</protein>
<dbReference type="Proteomes" id="UP000500826">
    <property type="component" value="Chromosome"/>
</dbReference>
<comment type="similarity">
    <text evidence="1">Belongs to the TfdA dioxygenase family.</text>
</comment>
<evidence type="ECO:0000259" key="7">
    <source>
        <dbReference type="Pfam" id="PF02668"/>
    </source>
</evidence>
<dbReference type="EMBL" id="CP053418">
    <property type="protein sequence ID" value="QJW84790.1"/>
    <property type="molecule type" value="Genomic_DNA"/>
</dbReference>
<feature type="region of interest" description="Disordered" evidence="6">
    <location>
        <begin position="34"/>
        <end position="67"/>
    </location>
</feature>
<evidence type="ECO:0000256" key="2">
    <source>
        <dbReference type="ARBA" id="ARBA00022723"/>
    </source>
</evidence>
<evidence type="ECO:0000313" key="8">
    <source>
        <dbReference type="EMBL" id="QJW84790.1"/>
    </source>
</evidence>
<accession>A0ABX6P430</accession>
<keyword evidence="3 8" id="KW-0223">Dioxygenase</keyword>
<keyword evidence="9" id="KW-1185">Reference proteome</keyword>
<dbReference type="InterPro" id="IPR042098">
    <property type="entry name" value="TauD-like_sf"/>
</dbReference>
<gene>
    <name evidence="8" type="ORF">HK414_17615</name>
</gene>
<dbReference type="PANTHER" id="PTHR30468">
    <property type="entry name" value="ALPHA-KETOGLUTARATE-DEPENDENT SULFONATE DIOXYGENASE"/>
    <property type="match status" value="1"/>
</dbReference>
<name>A0ABX6P430_9BURK</name>
<reference evidence="8 9" key="2">
    <citation type="submission" date="2020-05" db="EMBL/GenBank/DDBJ databases">
        <authorList>
            <person name="Khan S.A."/>
            <person name="Jeon C.O."/>
            <person name="Chun B.H."/>
        </authorList>
    </citation>
    <scope>NUCLEOTIDE SEQUENCE [LARGE SCALE GENOMIC DNA]</scope>
    <source>
        <strain evidence="8 9">H242</strain>
    </source>
</reference>
<organism evidence="8 9">
    <name type="scientific">Ramlibacter terrae</name>
    <dbReference type="NCBI Taxonomy" id="2732511"/>
    <lineage>
        <taxon>Bacteria</taxon>
        <taxon>Pseudomonadati</taxon>
        <taxon>Pseudomonadota</taxon>
        <taxon>Betaproteobacteria</taxon>
        <taxon>Burkholderiales</taxon>
        <taxon>Comamonadaceae</taxon>
        <taxon>Ramlibacter</taxon>
    </lineage>
</organism>
<dbReference type="SUPFAM" id="SSF51197">
    <property type="entry name" value="Clavaminate synthase-like"/>
    <property type="match status" value="1"/>
</dbReference>
<dbReference type="GO" id="GO:0051213">
    <property type="term" value="F:dioxygenase activity"/>
    <property type="evidence" value="ECO:0007669"/>
    <property type="project" value="UniProtKB-KW"/>
</dbReference>
<keyword evidence="4" id="KW-0560">Oxidoreductase</keyword>
<evidence type="ECO:0000313" key="9">
    <source>
        <dbReference type="Proteomes" id="UP000500826"/>
    </source>
</evidence>
<evidence type="ECO:0000256" key="6">
    <source>
        <dbReference type="SAM" id="MobiDB-lite"/>
    </source>
</evidence>
<keyword evidence="5" id="KW-0408">Iron</keyword>
<dbReference type="InterPro" id="IPR003819">
    <property type="entry name" value="TauD/TfdA-like"/>
</dbReference>
<dbReference type="Gene3D" id="3.60.130.10">
    <property type="entry name" value="Clavaminate synthase-like"/>
    <property type="match status" value="1"/>
</dbReference>
<feature type="domain" description="TauD/TfdA-like" evidence="7">
    <location>
        <begin position="15"/>
        <end position="261"/>
    </location>
</feature>
<reference evidence="8 9" key="1">
    <citation type="submission" date="2020-05" db="EMBL/GenBank/DDBJ databases">
        <title>Ramlibacter rhizophilus sp. nov., isolated from rhizosphere soil of national flower Mugunghwa from South Korea.</title>
        <authorList>
            <person name="Zheng-Fei Y."/>
            <person name="Huan T."/>
        </authorList>
    </citation>
    <scope>NUCLEOTIDE SEQUENCE [LARGE SCALE GENOMIC DNA]</scope>
    <source>
        <strain evidence="8 9">H242</strain>
    </source>
</reference>
<keyword evidence="2" id="KW-0479">Metal-binding</keyword>
<dbReference type="InterPro" id="IPR051323">
    <property type="entry name" value="AtsK-like"/>
</dbReference>
<evidence type="ECO:0000256" key="3">
    <source>
        <dbReference type="ARBA" id="ARBA00022964"/>
    </source>
</evidence>
<evidence type="ECO:0000256" key="4">
    <source>
        <dbReference type="ARBA" id="ARBA00023002"/>
    </source>
</evidence>
<evidence type="ECO:0000256" key="5">
    <source>
        <dbReference type="ARBA" id="ARBA00023004"/>
    </source>
</evidence>
<sequence length="283" mass="31621">MTSIWDNPLKFRRIEVRPANGTIGAEIRGLDLSQPLDAETTGRSAAGLPRLPRGVVPEPAADARTAPDFSRRFGPLMSMPQLHSVDGFEDIHVIRRDAGDNGRVVGENWHADSTYMERPPAAVVMKAVTVPDFGGDTGFLNMVAAYEALSPTMRKVVDSLSAVHSATRIYGSAYRAQNQKVWSEKSVKTDMDVAAGDREMVHPLVCTHAESGRRFLYVNRVYVQRIHGMTDDESRPLLQFLYDHCSRFELTCRVRWQKDQCWSGTTARRCTRRSPTTWAAPAT</sequence>
<dbReference type="PANTHER" id="PTHR30468:SF1">
    <property type="entry name" value="ALPHA-KETOGLUTARATE-DEPENDENT SULFONATE DIOXYGENASE"/>
    <property type="match status" value="1"/>
</dbReference>
<proteinExistence type="inferred from homology"/>